<evidence type="ECO:0000313" key="5">
    <source>
        <dbReference type="Proteomes" id="UP000800040"/>
    </source>
</evidence>
<feature type="non-terminal residue" evidence="4">
    <location>
        <position position="1034"/>
    </location>
</feature>
<sequence length="1034" mass="114267">MSSLVDLVSKNQPKFQTHQALLVIGLQNDFLLPDGRLPVSTEAGFLERIQALIPRFRELSGNVVWVQTLYEADRIATGADTGEGDAMVVGGLLDGEESSTEAGDEELVKEPVALPPQSRSSKHKQRALDLLKRVSARRKTMPKEVARAAVEGDEELFLLKSEKRTPACVPDTYGAEFADVIARQFELPADVVIRTTNYSAFQGTNLLATLRARLVTELFICGCITNVSVLATVIDAARHGIRIYVIEDCLGFRKQTRHDTALKRMEELFSAYIVNSVDILAQEPLAAAEKTSGVLSGKQRTLSLVSAAEARKAAQNPPEAVEEPTALHGGESSDKEFTEMLTKGATVPGAEENAEKPKLVKTKIRMRRGKNKKKKKDKDAEVSGETVDSAIRPHIPSDFQRSSLIAKAGSVADLRGNESKQHQLKNAASVPVLSSKTNGEEKEKNRLSDFSDRVRLSLSRAPKPEPAAESKRASISSTKASSITPKHEEKQLSRKVSQSVTAQPDTPPASISQQTPAKSSTMGKTSKIQSLANLPVLGPGDHIGEGDSRIITDFFPSSLHHPTDPSVPLQDLVFTQLYNEVRWQKMLHQQGEVPRLVCCQGSFGEDGSMPIYRHPADQTLPLLHFSPKVQLIRKQAEKLCGHPLNHVLIQLYRSGNDFISEHSDKTLDIVKGSSIVNVSFGAQRTMRLRRKKAQAPLTEADDSTAQRETQRMALPHNSMFILGLQTNKKWLHGIMPDKRLPSERSAAETSHNGIRISLTFRHIGTFLDAKESVIWGQGATAKHQREAADIVNGDADEEEAKRIITAFSRENHDPDFDWEEWYANGFDVLHLHAPSPPDLPLLFLSNNEISNRQVIIALAESKIKYTTLPAPDLPEKAEEEGEKHNDEEASETETHHHHISFRDTDTHHTEITTPTSILLYLDRYHHPLTPSSHPITAATYPILALASRISHHRPAQLPRLLAALEEQLSLHDGPFIAGPRFSIADAFVWPLVDGLVREWSGWDEGVYVGLGMWYRACFRMKAAVRRVVVGGGGE</sequence>
<dbReference type="GO" id="GO:0051213">
    <property type="term" value="F:dioxygenase activity"/>
    <property type="evidence" value="ECO:0007669"/>
    <property type="project" value="InterPro"/>
</dbReference>
<feature type="compositionally biased region" description="Basic and acidic residues" evidence="2">
    <location>
        <begin position="873"/>
        <end position="887"/>
    </location>
</feature>
<dbReference type="Pfam" id="PF24470">
    <property type="entry name" value="Thiored_Isochorism"/>
    <property type="match status" value="1"/>
</dbReference>
<dbReference type="Pfam" id="PF13410">
    <property type="entry name" value="GST_C_2"/>
    <property type="match status" value="1"/>
</dbReference>
<dbReference type="AlphaFoldDB" id="A0A6A5K968"/>
<evidence type="ECO:0000256" key="2">
    <source>
        <dbReference type="SAM" id="MobiDB-lite"/>
    </source>
</evidence>
<dbReference type="InterPro" id="IPR036282">
    <property type="entry name" value="Glutathione-S-Trfase_C_sf"/>
</dbReference>
<feature type="region of interest" description="Disordered" evidence="2">
    <location>
        <begin position="869"/>
        <end position="906"/>
    </location>
</feature>
<dbReference type="InterPro" id="IPR036380">
    <property type="entry name" value="Isochorismatase-like_sf"/>
</dbReference>
<dbReference type="PANTHER" id="PTHR31212">
    <property type="entry name" value="ALPHA-KETOGLUTARATE-DEPENDENT DIOXYGENASE ALKB HOMOLOG 3"/>
    <property type="match status" value="1"/>
</dbReference>
<feature type="compositionally biased region" description="Basic and acidic residues" evidence="2">
    <location>
        <begin position="438"/>
        <end position="455"/>
    </location>
</feature>
<feature type="compositionally biased region" description="Basic residues" evidence="2">
    <location>
        <begin position="359"/>
        <end position="376"/>
    </location>
</feature>
<evidence type="ECO:0000313" key="4">
    <source>
        <dbReference type="EMBL" id="KAF1831547.1"/>
    </source>
</evidence>
<dbReference type="PROSITE" id="PS51471">
    <property type="entry name" value="FE2OG_OXY"/>
    <property type="match status" value="1"/>
</dbReference>
<feature type="compositionally biased region" description="Acidic residues" evidence="2">
    <location>
        <begin position="96"/>
        <end position="107"/>
    </location>
</feature>
<dbReference type="SUPFAM" id="SSF47616">
    <property type="entry name" value="GST C-terminal domain-like"/>
    <property type="match status" value="1"/>
</dbReference>
<feature type="compositionally biased region" description="Low complexity" evidence="2">
    <location>
        <begin position="473"/>
        <end position="484"/>
    </location>
</feature>
<dbReference type="CDD" id="cd00299">
    <property type="entry name" value="GST_C_family"/>
    <property type="match status" value="1"/>
</dbReference>
<dbReference type="InterPro" id="IPR037151">
    <property type="entry name" value="AlkB-like_sf"/>
</dbReference>
<feature type="compositionally biased region" description="Basic and acidic residues" evidence="2">
    <location>
        <begin position="462"/>
        <end position="472"/>
    </location>
</feature>
<feature type="region of interest" description="Disordered" evidence="2">
    <location>
        <begin position="416"/>
        <end position="525"/>
    </location>
</feature>
<proteinExistence type="inferred from homology"/>
<dbReference type="InterPro" id="IPR057088">
    <property type="entry name" value="GLRG_09195_Thiored"/>
</dbReference>
<accession>A0A6A5K968</accession>
<feature type="domain" description="Fe2OG dioxygenase" evidence="3">
    <location>
        <begin position="643"/>
        <end position="764"/>
    </location>
</feature>
<reference evidence="4" key="1">
    <citation type="submission" date="2020-01" db="EMBL/GenBank/DDBJ databases">
        <authorList>
            <consortium name="DOE Joint Genome Institute"/>
            <person name="Haridas S."/>
            <person name="Albert R."/>
            <person name="Binder M."/>
            <person name="Bloem J."/>
            <person name="Labutti K."/>
            <person name="Salamov A."/>
            <person name="Andreopoulos B."/>
            <person name="Baker S.E."/>
            <person name="Barry K."/>
            <person name="Bills G."/>
            <person name="Bluhm B.H."/>
            <person name="Cannon C."/>
            <person name="Castanera R."/>
            <person name="Culley D.E."/>
            <person name="Daum C."/>
            <person name="Ezra D."/>
            <person name="Gonzalez J.B."/>
            <person name="Henrissat B."/>
            <person name="Kuo A."/>
            <person name="Liang C."/>
            <person name="Lipzen A."/>
            <person name="Lutzoni F."/>
            <person name="Magnuson J."/>
            <person name="Mondo S."/>
            <person name="Nolan M."/>
            <person name="Ohm R."/>
            <person name="Pangilinan J."/>
            <person name="Park H.-J."/>
            <person name="Ramirez L."/>
            <person name="Alfaro M."/>
            <person name="Sun H."/>
            <person name="Tritt A."/>
            <person name="Yoshinaga Y."/>
            <person name="Zwiers L.-H."/>
            <person name="Turgeon B.G."/>
            <person name="Goodwin S.B."/>
            <person name="Spatafora J.W."/>
            <person name="Crous P.W."/>
            <person name="Grigoriev I.V."/>
        </authorList>
    </citation>
    <scope>NUCLEOTIDE SEQUENCE</scope>
    <source>
        <strain evidence="4">P77</strain>
    </source>
</reference>
<feature type="compositionally biased region" description="Polar residues" evidence="2">
    <location>
        <begin position="494"/>
        <end position="525"/>
    </location>
</feature>
<dbReference type="Gene3D" id="2.60.120.590">
    <property type="entry name" value="Alpha-ketoglutarate-dependent dioxygenase AlkB-like"/>
    <property type="match status" value="1"/>
</dbReference>
<name>A0A6A5K968_9PLEO</name>
<evidence type="ECO:0000259" key="3">
    <source>
        <dbReference type="PROSITE" id="PS51471"/>
    </source>
</evidence>
<dbReference type="Pfam" id="PF13532">
    <property type="entry name" value="2OG-FeII_Oxy_2"/>
    <property type="match status" value="1"/>
</dbReference>
<feature type="region of interest" description="Disordered" evidence="2">
    <location>
        <begin position="308"/>
        <end position="395"/>
    </location>
</feature>
<dbReference type="Gene3D" id="3.40.50.850">
    <property type="entry name" value="Isochorismatase-like"/>
    <property type="match status" value="1"/>
</dbReference>
<dbReference type="OrthoDB" id="445341at2759"/>
<evidence type="ECO:0000256" key="1">
    <source>
        <dbReference type="ARBA" id="ARBA00006336"/>
    </source>
</evidence>
<gene>
    <name evidence="4" type="ORF">BDW02DRAFT_531736</name>
</gene>
<dbReference type="Proteomes" id="UP000800040">
    <property type="component" value="Unassembled WGS sequence"/>
</dbReference>
<keyword evidence="5" id="KW-1185">Reference proteome</keyword>
<dbReference type="GO" id="GO:0006307">
    <property type="term" value="P:DNA alkylation repair"/>
    <property type="evidence" value="ECO:0007669"/>
    <property type="project" value="InterPro"/>
</dbReference>
<dbReference type="InterPro" id="IPR005123">
    <property type="entry name" value="Oxoglu/Fe-dep_dioxygenase_dom"/>
</dbReference>
<dbReference type="PANTHER" id="PTHR31212:SF5">
    <property type="entry name" value="ISOCHORISMATASE FAMILY PROTEIN FAMILY (AFU_ORTHOLOGUE AFUA_3G14500)"/>
    <property type="match status" value="1"/>
</dbReference>
<dbReference type="CDD" id="cd00431">
    <property type="entry name" value="cysteine_hydrolases"/>
    <property type="match status" value="1"/>
</dbReference>
<comment type="similarity">
    <text evidence="1">Belongs to the isochorismatase family.</text>
</comment>
<dbReference type="InterPro" id="IPR027450">
    <property type="entry name" value="AlkB-like"/>
</dbReference>
<protein>
    <recommendedName>
        <fullName evidence="3">Fe2OG dioxygenase domain-containing protein</fullName>
    </recommendedName>
</protein>
<dbReference type="InterPro" id="IPR032854">
    <property type="entry name" value="ALKBH3"/>
</dbReference>
<feature type="region of interest" description="Disordered" evidence="2">
    <location>
        <begin position="96"/>
        <end position="124"/>
    </location>
</feature>
<dbReference type="Pfam" id="PF00857">
    <property type="entry name" value="Isochorismatase"/>
    <property type="match status" value="1"/>
</dbReference>
<dbReference type="InterPro" id="IPR000868">
    <property type="entry name" value="Isochorismatase-like_dom"/>
</dbReference>
<dbReference type="EMBL" id="ML975361">
    <property type="protein sequence ID" value="KAF1831547.1"/>
    <property type="molecule type" value="Genomic_DNA"/>
</dbReference>
<dbReference type="SUPFAM" id="SSF51197">
    <property type="entry name" value="Clavaminate synthase-like"/>
    <property type="match status" value="1"/>
</dbReference>
<organism evidence="4 5">
    <name type="scientific">Decorospora gaudefroyi</name>
    <dbReference type="NCBI Taxonomy" id="184978"/>
    <lineage>
        <taxon>Eukaryota</taxon>
        <taxon>Fungi</taxon>
        <taxon>Dikarya</taxon>
        <taxon>Ascomycota</taxon>
        <taxon>Pezizomycotina</taxon>
        <taxon>Dothideomycetes</taxon>
        <taxon>Pleosporomycetidae</taxon>
        <taxon>Pleosporales</taxon>
        <taxon>Pleosporineae</taxon>
        <taxon>Pleosporaceae</taxon>
        <taxon>Decorospora</taxon>
    </lineage>
</organism>
<dbReference type="SUPFAM" id="SSF52499">
    <property type="entry name" value="Isochorismatase-like hydrolases"/>
    <property type="match status" value="1"/>
</dbReference>